<dbReference type="EMBL" id="CP111027">
    <property type="protein sequence ID" value="WAR29354.1"/>
    <property type="molecule type" value="Genomic_DNA"/>
</dbReference>
<organism evidence="1 2">
    <name type="scientific">Mya arenaria</name>
    <name type="common">Soft-shell clam</name>
    <dbReference type="NCBI Taxonomy" id="6604"/>
    <lineage>
        <taxon>Eukaryota</taxon>
        <taxon>Metazoa</taxon>
        <taxon>Spiralia</taxon>
        <taxon>Lophotrochozoa</taxon>
        <taxon>Mollusca</taxon>
        <taxon>Bivalvia</taxon>
        <taxon>Autobranchia</taxon>
        <taxon>Heteroconchia</taxon>
        <taxon>Euheterodonta</taxon>
        <taxon>Imparidentia</taxon>
        <taxon>Neoheterodontei</taxon>
        <taxon>Myida</taxon>
        <taxon>Myoidea</taxon>
        <taxon>Myidae</taxon>
        <taxon>Mya</taxon>
    </lineage>
</organism>
<sequence>MANHWWSNLGQPEGMDSLNRILKMRTEQVKRIKEAK</sequence>
<dbReference type="Proteomes" id="UP001164746">
    <property type="component" value="Chromosome 16"/>
</dbReference>
<evidence type="ECO:0000313" key="2">
    <source>
        <dbReference type="Proteomes" id="UP001164746"/>
    </source>
</evidence>
<keyword evidence="2" id="KW-1185">Reference proteome</keyword>
<evidence type="ECO:0000313" key="1">
    <source>
        <dbReference type="EMBL" id="WAR29354.1"/>
    </source>
</evidence>
<proteinExistence type="predicted"/>
<gene>
    <name evidence="1" type="ORF">MAR_002922</name>
</gene>
<reference evidence="1" key="1">
    <citation type="submission" date="2022-11" db="EMBL/GenBank/DDBJ databases">
        <title>Centuries of genome instability and evolution in soft-shell clam transmissible cancer (bioRxiv).</title>
        <authorList>
            <person name="Hart S.F.M."/>
            <person name="Yonemitsu M.A."/>
            <person name="Giersch R.M."/>
            <person name="Beal B.F."/>
            <person name="Arriagada G."/>
            <person name="Davis B.W."/>
            <person name="Ostrander E.A."/>
            <person name="Goff S.P."/>
            <person name="Metzger M.J."/>
        </authorList>
    </citation>
    <scope>NUCLEOTIDE SEQUENCE</scope>
    <source>
        <strain evidence="1">MELC-2E11</strain>
        <tissue evidence="1">Siphon/mantle</tissue>
    </source>
</reference>
<protein>
    <submittedName>
        <fullName evidence="1">Uncharacterized protein</fullName>
    </submittedName>
</protein>
<accession>A0ABY7G737</accession>
<name>A0ABY7G737_MYAAR</name>